<keyword evidence="4" id="KW-0238">DNA-binding</keyword>
<evidence type="ECO:0000256" key="6">
    <source>
        <dbReference type="SAM" id="MobiDB-lite"/>
    </source>
</evidence>
<evidence type="ECO:0000256" key="4">
    <source>
        <dbReference type="ARBA" id="ARBA00023125"/>
    </source>
</evidence>
<keyword evidence="5" id="KW-0804">Transcription</keyword>
<dbReference type="PANTHER" id="PTHR46577">
    <property type="entry name" value="HTH-TYPE TRANSCRIPTIONAL REGULATORY PROTEIN GABR"/>
    <property type="match status" value="1"/>
</dbReference>
<reference evidence="8 9" key="2">
    <citation type="journal article" date="2016" name="Appl. Microbiol. Biotechnol.">
        <title>Mutations improving production and secretion of extracellular lipase by Burkholderia glumae PG1.</title>
        <authorList>
            <person name="Knapp A."/>
            <person name="Voget S."/>
            <person name="Gao R."/>
            <person name="Zaburannyi N."/>
            <person name="Krysciak D."/>
            <person name="Breuer M."/>
            <person name="Hauer B."/>
            <person name="Streit W.R."/>
            <person name="Muller R."/>
            <person name="Daniel R."/>
            <person name="Jaeger K.E."/>
        </authorList>
    </citation>
    <scope>NUCLEOTIDE SEQUENCE [LARGE SCALE GENOMIC DNA]</scope>
    <source>
        <strain evidence="8 9">PG1</strain>
    </source>
</reference>
<dbReference type="InterPro" id="IPR036390">
    <property type="entry name" value="WH_DNA-bd_sf"/>
</dbReference>
<proteinExistence type="inferred from homology"/>
<feature type="domain" description="HTH gntR-type" evidence="7">
    <location>
        <begin position="87"/>
        <end position="155"/>
    </location>
</feature>
<gene>
    <name evidence="8" type="ORF">BGL_2c26170</name>
</gene>
<dbReference type="InterPro" id="IPR015424">
    <property type="entry name" value="PyrdxlP-dep_Trfase"/>
</dbReference>
<feature type="compositionally biased region" description="Basic and acidic residues" evidence="6">
    <location>
        <begin position="173"/>
        <end position="191"/>
    </location>
</feature>
<dbReference type="SMART" id="SM00345">
    <property type="entry name" value="HTH_GNTR"/>
    <property type="match status" value="1"/>
</dbReference>
<dbReference type="HOGENOM" id="CLU_017584_0_1_4"/>
<dbReference type="PROSITE" id="PS50949">
    <property type="entry name" value="HTH_GNTR"/>
    <property type="match status" value="1"/>
</dbReference>
<reference evidence="9" key="1">
    <citation type="submission" date="2011-03" db="EMBL/GenBank/DDBJ databases">
        <authorList>
            <person name="Voget S."/>
            <person name="Streit W.R."/>
            <person name="Jaeger K.E."/>
            <person name="Daniel R."/>
        </authorList>
    </citation>
    <scope>NUCLEOTIDE SEQUENCE [LARGE SCALE GENOMIC DNA]</scope>
    <source>
        <strain evidence="9">PG1</strain>
    </source>
</reference>
<dbReference type="InterPro" id="IPR004839">
    <property type="entry name" value="Aminotransferase_I/II_large"/>
</dbReference>
<protein>
    <submittedName>
        <fullName evidence="8">Transcriptional regulator, GntR family</fullName>
    </submittedName>
</protein>
<dbReference type="Gene3D" id="3.40.640.10">
    <property type="entry name" value="Type I PLP-dependent aspartate aminotransferase-like (Major domain)"/>
    <property type="match status" value="1"/>
</dbReference>
<evidence type="ECO:0000313" key="9">
    <source>
        <dbReference type="Proteomes" id="UP000031838"/>
    </source>
</evidence>
<dbReference type="GO" id="GO:0003700">
    <property type="term" value="F:DNA-binding transcription factor activity"/>
    <property type="evidence" value="ECO:0007669"/>
    <property type="project" value="InterPro"/>
</dbReference>
<dbReference type="InterPro" id="IPR051446">
    <property type="entry name" value="HTH_trans_reg/aminotransferase"/>
</dbReference>
<evidence type="ECO:0000256" key="1">
    <source>
        <dbReference type="ARBA" id="ARBA00005384"/>
    </source>
</evidence>
<dbReference type="InterPro" id="IPR036388">
    <property type="entry name" value="WH-like_DNA-bd_sf"/>
</dbReference>
<dbReference type="CDD" id="cd07377">
    <property type="entry name" value="WHTH_GntR"/>
    <property type="match status" value="1"/>
</dbReference>
<evidence type="ECO:0000256" key="5">
    <source>
        <dbReference type="ARBA" id="ARBA00023163"/>
    </source>
</evidence>
<dbReference type="InterPro" id="IPR015421">
    <property type="entry name" value="PyrdxlP-dep_Trfase_major"/>
</dbReference>
<dbReference type="SUPFAM" id="SSF53383">
    <property type="entry name" value="PLP-dependent transferases"/>
    <property type="match status" value="1"/>
</dbReference>
<dbReference type="AlphaFoldDB" id="A0A0B6SEK9"/>
<dbReference type="GO" id="GO:0003677">
    <property type="term" value="F:DNA binding"/>
    <property type="evidence" value="ECO:0007669"/>
    <property type="project" value="UniProtKB-KW"/>
</dbReference>
<feature type="region of interest" description="Disordered" evidence="6">
    <location>
        <begin position="164"/>
        <end position="191"/>
    </location>
</feature>
<dbReference type="KEGG" id="bgp:BGL_2c26170"/>
<evidence type="ECO:0000259" key="7">
    <source>
        <dbReference type="PROSITE" id="PS50949"/>
    </source>
</evidence>
<dbReference type="Pfam" id="PF00392">
    <property type="entry name" value="GntR"/>
    <property type="match status" value="1"/>
</dbReference>
<dbReference type="PANTHER" id="PTHR46577:SF1">
    <property type="entry name" value="HTH-TYPE TRANSCRIPTIONAL REGULATORY PROTEIN GABR"/>
    <property type="match status" value="1"/>
</dbReference>
<feature type="compositionally biased region" description="Polar residues" evidence="6">
    <location>
        <begin position="61"/>
        <end position="71"/>
    </location>
</feature>
<evidence type="ECO:0000313" key="8">
    <source>
        <dbReference type="EMBL" id="AJK50671.1"/>
    </source>
</evidence>
<dbReference type="InterPro" id="IPR000524">
    <property type="entry name" value="Tscrpt_reg_HTH_GntR"/>
</dbReference>
<dbReference type="CDD" id="cd00609">
    <property type="entry name" value="AAT_like"/>
    <property type="match status" value="1"/>
</dbReference>
<comment type="similarity">
    <text evidence="1">In the C-terminal section; belongs to the class-I pyridoxal-phosphate-dependent aminotransferase family.</text>
</comment>
<keyword evidence="2" id="KW-0663">Pyridoxal phosphate</keyword>
<keyword evidence="3" id="KW-0805">Transcription regulation</keyword>
<evidence type="ECO:0000256" key="2">
    <source>
        <dbReference type="ARBA" id="ARBA00022898"/>
    </source>
</evidence>
<dbReference type="GO" id="GO:0030170">
    <property type="term" value="F:pyridoxal phosphate binding"/>
    <property type="evidence" value="ECO:0007669"/>
    <property type="project" value="InterPro"/>
</dbReference>
<dbReference type="SUPFAM" id="SSF46785">
    <property type="entry name" value="Winged helix' DNA-binding domain"/>
    <property type="match status" value="1"/>
</dbReference>
<dbReference type="Pfam" id="PF00155">
    <property type="entry name" value="Aminotran_1_2"/>
    <property type="match status" value="1"/>
</dbReference>
<organism evidence="8 9">
    <name type="scientific">Burkholderia plantarii</name>
    <dbReference type="NCBI Taxonomy" id="41899"/>
    <lineage>
        <taxon>Bacteria</taxon>
        <taxon>Pseudomonadati</taxon>
        <taxon>Pseudomonadota</taxon>
        <taxon>Betaproteobacteria</taxon>
        <taxon>Burkholderiales</taxon>
        <taxon>Burkholderiaceae</taxon>
        <taxon>Burkholderia</taxon>
    </lineage>
</organism>
<name>A0A0B6SEK9_BURPL</name>
<evidence type="ECO:0000256" key="3">
    <source>
        <dbReference type="ARBA" id="ARBA00023015"/>
    </source>
</evidence>
<sequence length="559" mass="61351">MSNIYFQARSSHVIIATAMVRVMRIGEIFTRMIFAATAGAAAATRSSCDNDGPPVPHVSSRRTSPTGTPMTQRDRDLKLDIDRRLQLPVYLQICERFKLAIRAGHLRPGDRVPAVRGLATELNTARGTIEMAYRILVDEGYLQVRGAAGTYVSPSLPAALRGTARGARAGAAPKDKPAMAHPDRPLGERGSEPLPLQPGLPALDAFPRKVWNRLVAYRLRRAETASLAYPDPRGYPLLREKIATYLGLSRGVECTPDQVFVTGGYRATLELVLRALATPGDRMWFEDPGYLLARRFLVDAGMELVPVPVDAEGLMVERGEALAPEARFAVVTPSHQSPLGVTLSLARRIALLDWASRAGSWVIEDDYDSEFRYAGRPLPALKSLDRHDRVIYCGTFSKVMVPGLRLAYVVVPERATARLLRICQTMNAASPYLLQAGVADFIAQGHFARHLKRMRSLYAERRGLMVEALRDAFGARLRIDVPPGGMHLALGFDGAAAIDDLGFAARAREAGLGVSALSEWYANSRAKQTRRGAVLGFANVIDRDAAQRYARLLRQVYEA</sequence>
<dbReference type="EMBL" id="CP002581">
    <property type="protein sequence ID" value="AJK50671.1"/>
    <property type="molecule type" value="Genomic_DNA"/>
</dbReference>
<dbReference type="Gene3D" id="1.10.10.10">
    <property type="entry name" value="Winged helix-like DNA-binding domain superfamily/Winged helix DNA-binding domain"/>
    <property type="match status" value="1"/>
</dbReference>
<keyword evidence="9" id="KW-1185">Reference proteome</keyword>
<feature type="region of interest" description="Disordered" evidence="6">
    <location>
        <begin position="45"/>
        <end position="75"/>
    </location>
</feature>
<dbReference type="Proteomes" id="UP000031838">
    <property type="component" value="Chromosome 2"/>
</dbReference>
<accession>A0A0B6SEK9</accession>